<proteinExistence type="predicted"/>
<dbReference type="EMBL" id="JAVHNS010000008">
    <property type="protein sequence ID" value="KAK6346272.1"/>
    <property type="molecule type" value="Genomic_DNA"/>
</dbReference>
<accession>A0AAV9UNR0</accession>
<gene>
    <name evidence="1" type="ORF">TWF730_010602</name>
</gene>
<comment type="caution">
    <text evidence="1">The sequence shown here is derived from an EMBL/GenBank/DDBJ whole genome shotgun (WGS) entry which is preliminary data.</text>
</comment>
<evidence type="ECO:0000313" key="1">
    <source>
        <dbReference type="EMBL" id="KAK6346272.1"/>
    </source>
</evidence>
<sequence>MPHAHYTLIHKPQHRASKHTAWEKKFCTYCQPPNSSSPEAKSLPWEHYETICSNPFAIQILTDKTSLSRQAVLNSMLSANNNRKTAPKMVDPLSERATVVGRKAKGRKRSGRDYSDEMDLYQARLINCDSDLNFERDDVIWEEDGPTEDELVHGEYLKTVFPGFRAAVLSPRAVVGEPVSDEELRAMGLLYDSEDEHEHEHPMMGSVTPVSCTPFLRPVSPGSDSGDDMDELWEFVEDRRLPVEMRGEWDIVSEF</sequence>
<dbReference type="Proteomes" id="UP001373714">
    <property type="component" value="Unassembled WGS sequence"/>
</dbReference>
<name>A0AAV9UNR0_9PEZI</name>
<organism evidence="1 2">
    <name type="scientific">Orbilia blumenaviensis</name>
    <dbReference type="NCBI Taxonomy" id="1796055"/>
    <lineage>
        <taxon>Eukaryota</taxon>
        <taxon>Fungi</taxon>
        <taxon>Dikarya</taxon>
        <taxon>Ascomycota</taxon>
        <taxon>Pezizomycotina</taxon>
        <taxon>Orbiliomycetes</taxon>
        <taxon>Orbiliales</taxon>
        <taxon>Orbiliaceae</taxon>
        <taxon>Orbilia</taxon>
    </lineage>
</organism>
<protein>
    <submittedName>
        <fullName evidence="1">Uncharacterized protein</fullName>
    </submittedName>
</protein>
<reference evidence="1 2" key="1">
    <citation type="submission" date="2019-10" db="EMBL/GenBank/DDBJ databases">
        <authorList>
            <person name="Palmer J.M."/>
        </authorList>
    </citation>
    <scope>NUCLEOTIDE SEQUENCE [LARGE SCALE GENOMIC DNA]</scope>
    <source>
        <strain evidence="1 2">TWF730</strain>
    </source>
</reference>
<evidence type="ECO:0000313" key="2">
    <source>
        <dbReference type="Proteomes" id="UP001373714"/>
    </source>
</evidence>
<dbReference type="AlphaFoldDB" id="A0AAV9UNR0"/>
<keyword evidence="2" id="KW-1185">Reference proteome</keyword>